<dbReference type="InterPro" id="IPR049132">
    <property type="entry name" value="FAN1-like_euk"/>
</dbReference>
<dbReference type="GO" id="GO:0004528">
    <property type="term" value="F:phosphodiesterase I activity"/>
    <property type="evidence" value="ECO:0007669"/>
    <property type="project" value="UniProtKB-EC"/>
</dbReference>
<keyword evidence="1 5" id="KW-0540">Nuclease</keyword>
<evidence type="ECO:0000256" key="5">
    <source>
        <dbReference type="RuleBase" id="RU365033"/>
    </source>
</evidence>
<evidence type="ECO:0000256" key="3">
    <source>
        <dbReference type="ARBA" id="ARBA00022801"/>
    </source>
</evidence>
<dbReference type="GO" id="GO:0036297">
    <property type="term" value="P:interstrand cross-link repair"/>
    <property type="evidence" value="ECO:0007669"/>
    <property type="project" value="InterPro"/>
</dbReference>
<feature type="compositionally biased region" description="Polar residues" evidence="6">
    <location>
        <begin position="806"/>
        <end position="818"/>
    </location>
</feature>
<proteinExistence type="inferred from homology"/>
<dbReference type="InterPro" id="IPR033315">
    <property type="entry name" value="Fan1-like"/>
</dbReference>
<evidence type="ECO:0000256" key="6">
    <source>
        <dbReference type="SAM" id="MobiDB-lite"/>
    </source>
</evidence>
<dbReference type="AlphaFoldDB" id="A0AAD7CFV9"/>
<feature type="domain" description="VRR-NUC" evidence="7">
    <location>
        <begin position="670"/>
        <end position="786"/>
    </location>
</feature>
<evidence type="ECO:0000313" key="9">
    <source>
        <dbReference type="Proteomes" id="UP001221142"/>
    </source>
</evidence>
<keyword evidence="9" id="KW-1185">Reference proteome</keyword>
<comment type="catalytic activity">
    <reaction evidence="5">
        <text>Hydrolytically removes 5'-nucleotides successively from the 3'-hydroxy termini of 3'-hydroxy-terminated oligonucleotides.</text>
        <dbReference type="EC" id="3.1.4.1"/>
    </reaction>
</comment>
<dbReference type="InterPro" id="IPR014883">
    <property type="entry name" value="VRR_NUC"/>
</dbReference>
<dbReference type="GO" id="GO:0008409">
    <property type="term" value="F:5'-3' exonuclease activity"/>
    <property type="evidence" value="ECO:0007669"/>
    <property type="project" value="TreeGrafter"/>
</dbReference>
<keyword evidence="3 5" id="KW-0378">Hydrolase</keyword>
<dbReference type="CDD" id="cd22326">
    <property type="entry name" value="FAN1-like"/>
    <property type="match status" value="1"/>
</dbReference>
<dbReference type="PANTHER" id="PTHR15749">
    <property type="entry name" value="FANCONI-ASSOCIATED NUCLEASE 1"/>
    <property type="match status" value="1"/>
</dbReference>
<dbReference type="InterPro" id="IPR049126">
    <property type="entry name" value="FAN1-like_TPR"/>
</dbReference>
<dbReference type="EMBL" id="JARKIF010000002">
    <property type="protein sequence ID" value="KAJ7647684.1"/>
    <property type="molecule type" value="Genomic_DNA"/>
</dbReference>
<feature type="compositionally biased region" description="Acidic residues" evidence="6">
    <location>
        <begin position="824"/>
        <end position="840"/>
    </location>
</feature>
<comment type="caution">
    <text evidence="8">The sequence shown here is derived from an EMBL/GenBank/DDBJ whole genome shotgun (WGS) entry which is preliminary data.</text>
</comment>
<dbReference type="PANTHER" id="PTHR15749:SF4">
    <property type="entry name" value="FANCONI-ASSOCIATED NUCLEASE 1"/>
    <property type="match status" value="1"/>
</dbReference>
<dbReference type="GO" id="GO:0046872">
    <property type="term" value="F:metal ion binding"/>
    <property type="evidence" value="ECO:0007669"/>
    <property type="project" value="UniProtKB-KW"/>
</dbReference>
<protein>
    <recommendedName>
        <fullName evidence="5">Fanconi-associated nuclease</fullName>
        <ecNumber evidence="5">3.1.4.1</ecNumber>
    </recommendedName>
</protein>
<dbReference type="SMART" id="SM00990">
    <property type="entry name" value="VRR_NUC"/>
    <property type="match status" value="1"/>
</dbReference>
<comment type="similarity">
    <text evidence="5">Belongs to the FAN1 family.</text>
</comment>
<dbReference type="Proteomes" id="UP001221142">
    <property type="component" value="Unassembled WGS sequence"/>
</dbReference>
<evidence type="ECO:0000259" key="7">
    <source>
        <dbReference type="SMART" id="SM00990"/>
    </source>
</evidence>
<gene>
    <name evidence="8" type="ORF">FB45DRAFT_206224</name>
</gene>
<dbReference type="GO" id="GO:0005634">
    <property type="term" value="C:nucleus"/>
    <property type="evidence" value="ECO:0007669"/>
    <property type="project" value="UniProtKB-SubCell"/>
</dbReference>
<evidence type="ECO:0000256" key="4">
    <source>
        <dbReference type="ARBA" id="ARBA00022842"/>
    </source>
</evidence>
<dbReference type="GO" id="GO:0017108">
    <property type="term" value="F:5'-flap endonuclease activity"/>
    <property type="evidence" value="ECO:0007669"/>
    <property type="project" value="TreeGrafter"/>
</dbReference>
<feature type="compositionally biased region" description="Basic residues" evidence="6">
    <location>
        <begin position="794"/>
        <end position="805"/>
    </location>
</feature>
<name>A0AAD7CFV9_9AGAR</name>
<reference evidence="8" key="1">
    <citation type="submission" date="2023-03" db="EMBL/GenBank/DDBJ databases">
        <title>Massive genome expansion in bonnet fungi (Mycena s.s.) driven by repeated elements and novel gene families across ecological guilds.</title>
        <authorList>
            <consortium name="Lawrence Berkeley National Laboratory"/>
            <person name="Harder C.B."/>
            <person name="Miyauchi S."/>
            <person name="Viragh M."/>
            <person name="Kuo A."/>
            <person name="Thoen E."/>
            <person name="Andreopoulos B."/>
            <person name="Lu D."/>
            <person name="Skrede I."/>
            <person name="Drula E."/>
            <person name="Henrissat B."/>
            <person name="Morin E."/>
            <person name="Kohler A."/>
            <person name="Barry K."/>
            <person name="LaButti K."/>
            <person name="Morin E."/>
            <person name="Salamov A."/>
            <person name="Lipzen A."/>
            <person name="Mereny Z."/>
            <person name="Hegedus B."/>
            <person name="Baldrian P."/>
            <person name="Stursova M."/>
            <person name="Weitz H."/>
            <person name="Taylor A."/>
            <person name="Grigoriev I.V."/>
            <person name="Nagy L.G."/>
            <person name="Martin F."/>
            <person name="Kauserud H."/>
        </authorList>
    </citation>
    <scope>NUCLEOTIDE SEQUENCE</scope>
    <source>
        <strain evidence="8">9284</strain>
    </source>
</reference>
<keyword evidence="4 5" id="KW-0460">Magnesium</keyword>
<keyword evidence="5" id="KW-0234">DNA repair</keyword>
<evidence type="ECO:0000313" key="8">
    <source>
        <dbReference type="EMBL" id="KAJ7647684.1"/>
    </source>
</evidence>
<keyword evidence="5" id="KW-0464">Manganese</keyword>
<dbReference type="Pfam" id="PF08774">
    <property type="entry name" value="VRR_NUC"/>
    <property type="match status" value="1"/>
</dbReference>
<keyword evidence="2 5" id="KW-0479">Metal-binding</keyword>
<comment type="function">
    <text evidence="5">Nuclease required for the repair of DNA interstrand cross-links (ICL). Acts as a 5'-3' exonuclease that anchors at a cut end of DNA and cleaves DNA successively at every third nucleotide, allowing to excise an ICL from one strand through flanking incisions.</text>
</comment>
<evidence type="ECO:0000256" key="2">
    <source>
        <dbReference type="ARBA" id="ARBA00022723"/>
    </source>
</evidence>
<dbReference type="Pfam" id="PF21170">
    <property type="entry name" value="FAN1_TPR"/>
    <property type="match status" value="1"/>
</dbReference>
<sequence length="889" mass="101832">MAQTLRDQLFGIGDHVDEESIDDAERNRDTEASSTDNCKVWTKESLYVEVFERAINNIGRYETRLFTAEEWDYIQAIRNLEYHSRFLLFRLVLRVPGWHRISNFRRYISEVGEDGLKAAFKQLCDPCGPEIIDLTDDEPAPSFAYFCQGQDQLELADGLRLLLVDELKGLCKTFCVQPKKMTKDMMITALINNANSQSTLSFGPVSNGKGKNKAPEGKLRQTTLPYAASPRKQTETLRQSMLTLVEQPIRLNPYLRTLFMRLDIIWFRQTHYPESLFTMALLCGFNKRTYATYEHVRDPDIWSTREEYLLYETGLQVEAAVDDLLKQEPASKAGADAPSALKKWKDLIRRLIRPSDEEDNDATPAHQKARIVTQILQQHAMPMWEKLLAAESARTTPRRSGLERFEPGYVYTRIVRKCSKALATLKEFASEKEVLDKLLEQRHWRRGSRAKWYDRRALVLTKHLYKDNKNTDLLREARVGLRAALKDDDTATVLRPSLIARLVQVEKWLKLPDAEKTYCDDAALKKPEEVSFHAIRVWDEGVKIDARGKIKGKENKTADITRHFAFREEPELKKTVSSPRWKGKSLWQGRDGTCNVETRAIQYYEEQGFKGIHSETQILTTLFGLLFWDIIFLPIPGAFETPWQTGPLDIGEDSFYNARRDPINRRLEEIRSGRARAKLEEHDDRYREAKTCCIGVNWDLCGREEMVEIVECLGGEPLAAICQLFCEDYGGRCSGVPDLVLWNMETKECKFVEVKGPGDGLSENQKLWSHALLTARCAVDLCWVLDKNGKKKVSAKKTVKPRRQSRASTSRTKLTIRTPSVGPESEDEEAMVQDLEEGDSWEPSSAPPPLLGSKQRPFEIDDDDDPPTKLRKRPGTNFPTPPAKKVKNS</sequence>
<evidence type="ECO:0000256" key="1">
    <source>
        <dbReference type="ARBA" id="ARBA00022722"/>
    </source>
</evidence>
<dbReference type="GO" id="GO:0070336">
    <property type="term" value="F:flap-structured DNA binding"/>
    <property type="evidence" value="ECO:0007669"/>
    <property type="project" value="TreeGrafter"/>
</dbReference>
<accession>A0AAD7CFV9</accession>
<keyword evidence="5" id="KW-0227">DNA damage</keyword>
<dbReference type="EC" id="3.1.4.1" evidence="5"/>
<organism evidence="8 9">
    <name type="scientific">Roridomyces roridus</name>
    <dbReference type="NCBI Taxonomy" id="1738132"/>
    <lineage>
        <taxon>Eukaryota</taxon>
        <taxon>Fungi</taxon>
        <taxon>Dikarya</taxon>
        <taxon>Basidiomycota</taxon>
        <taxon>Agaricomycotina</taxon>
        <taxon>Agaricomycetes</taxon>
        <taxon>Agaricomycetidae</taxon>
        <taxon>Agaricales</taxon>
        <taxon>Marasmiineae</taxon>
        <taxon>Mycenaceae</taxon>
        <taxon>Roridomyces</taxon>
    </lineage>
</organism>
<keyword evidence="5" id="KW-0539">Nucleus</keyword>
<feature type="region of interest" description="Disordered" evidence="6">
    <location>
        <begin position="794"/>
        <end position="889"/>
    </location>
</feature>
<comment type="cofactor">
    <cofactor evidence="5">
        <name>Mg(2+)</name>
        <dbReference type="ChEBI" id="CHEBI:18420"/>
    </cofactor>
    <cofactor evidence="5">
        <name>Mn(2+)</name>
        <dbReference type="ChEBI" id="CHEBI:29035"/>
    </cofactor>
</comment>
<comment type="subcellular location">
    <subcellularLocation>
        <location evidence="5">Nucleus</location>
    </subcellularLocation>
</comment>